<dbReference type="PANTHER" id="PTHR34611">
    <property type="match status" value="1"/>
</dbReference>
<reference evidence="1" key="1">
    <citation type="journal article" date="2021" name="PeerJ">
        <title>Extensive microbial diversity within the chicken gut microbiome revealed by metagenomics and culture.</title>
        <authorList>
            <person name="Gilroy R."/>
            <person name="Ravi A."/>
            <person name="Getino M."/>
            <person name="Pursley I."/>
            <person name="Horton D.L."/>
            <person name="Alikhan N.F."/>
            <person name="Baker D."/>
            <person name="Gharbi K."/>
            <person name="Hall N."/>
            <person name="Watson M."/>
            <person name="Adriaenssens E.M."/>
            <person name="Foster-Nyarko E."/>
            <person name="Jarju S."/>
            <person name="Secka A."/>
            <person name="Antonio M."/>
            <person name="Oren A."/>
            <person name="Chaudhuri R.R."/>
            <person name="La Ragione R."/>
            <person name="Hildebrand F."/>
            <person name="Pallen M.J."/>
        </authorList>
    </citation>
    <scope>NUCLEOTIDE SEQUENCE</scope>
    <source>
        <strain evidence="1">CHK178-16964</strain>
    </source>
</reference>
<evidence type="ECO:0000313" key="1">
    <source>
        <dbReference type="EMBL" id="HJA70166.1"/>
    </source>
</evidence>
<reference evidence="1" key="2">
    <citation type="submission" date="2021-04" db="EMBL/GenBank/DDBJ databases">
        <authorList>
            <person name="Gilroy R."/>
        </authorList>
    </citation>
    <scope>NUCLEOTIDE SEQUENCE</scope>
    <source>
        <strain evidence="1">CHK178-16964</strain>
    </source>
</reference>
<dbReference type="AlphaFoldDB" id="A0A9D2KNP2"/>
<dbReference type="GO" id="GO:1990238">
    <property type="term" value="F:double-stranded DNA endonuclease activity"/>
    <property type="evidence" value="ECO:0007669"/>
    <property type="project" value="TreeGrafter"/>
</dbReference>
<comment type="caution">
    <text evidence="1">The sequence shown here is derived from an EMBL/GenBank/DDBJ whole genome shotgun (WGS) entry which is preliminary data.</text>
</comment>
<dbReference type="GO" id="GO:0006310">
    <property type="term" value="P:DNA recombination"/>
    <property type="evidence" value="ECO:0007669"/>
    <property type="project" value="TreeGrafter"/>
</dbReference>
<dbReference type="EMBL" id="DWZA01000009">
    <property type="protein sequence ID" value="HJA70166.1"/>
    <property type="molecule type" value="Genomic_DNA"/>
</dbReference>
<proteinExistence type="predicted"/>
<sequence length="304" mass="35223">MSEAADTKRTYKDSLFRMIFQDRAALLSLYNAINGSHYEDLQGLKITTLEDVIYLGWKNDVSFLIQDVLNLYEHQSTWNPNMPLRGLFYISSLYQGYVKENDLDLYSSALLKLPVPRCIVFYNGTHQEPDQMELRLSDSFIKKEEDPCIECTVLILNINYGHNKELMAACRKLYEYSYFVHKVREFLEQGLTRDAAVDRAVVYCIKADILKDFLTRHRAEVKDVILTEYDEKRHERTLREEAKAQGMKEGIKKGIQEGEFKKASEMAAEMLRDGIAPEKVKAYAKLGDEQWDELLKSLGMADQV</sequence>
<evidence type="ECO:0008006" key="3">
    <source>
        <dbReference type="Google" id="ProtNLM"/>
    </source>
</evidence>
<organism evidence="1 2">
    <name type="scientific">Candidatus Lachnoclostridium stercoravium</name>
    <dbReference type="NCBI Taxonomy" id="2838633"/>
    <lineage>
        <taxon>Bacteria</taxon>
        <taxon>Bacillati</taxon>
        <taxon>Bacillota</taxon>
        <taxon>Clostridia</taxon>
        <taxon>Lachnospirales</taxon>
        <taxon>Lachnospiraceae</taxon>
    </lineage>
</organism>
<evidence type="ECO:0000313" key="2">
    <source>
        <dbReference type="Proteomes" id="UP000823900"/>
    </source>
</evidence>
<dbReference type="PANTHER" id="PTHR34611:SF2">
    <property type="entry name" value="INACTIVE RECOMBINATION-PROMOTING NUCLEASE-LIKE PROTEIN RPNE-RELATED"/>
    <property type="match status" value="1"/>
</dbReference>
<accession>A0A9D2KNP2</accession>
<name>A0A9D2KNP2_9FIRM</name>
<dbReference type="InterPro" id="IPR051699">
    <property type="entry name" value="Rpn/YhgA-like_nuclease"/>
</dbReference>
<protein>
    <recommendedName>
        <fullName evidence="3">Transposase</fullName>
    </recommendedName>
</protein>
<dbReference type="Proteomes" id="UP000823900">
    <property type="component" value="Unassembled WGS sequence"/>
</dbReference>
<gene>
    <name evidence="1" type="ORF">IAA07_01125</name>
</gene>